<proteinExistence type="inferred from homology"/>
<dbReference type="EnsemblMetazoa" id="XM_019900404.1">
    <property type="protein sequence ID" value="XP_019755963.1"/>
    <property type="gene ID" value="LOC109534661"/>
</dbReference>
<evidence type="ECO:0000256" key="4">
    <source>
        <dbReference type="ARBA" id="ARBA00023157"/>
    </source>
</evidence>
<feature type="chain" id="PRO_5043091456" description="Carboxylic ester hydrolase" evidence="6">
    <location>
        <begin position="20"/>
        <end position="557"/>
    </location>
</feature>
<dbReference type="GO" id="GO:0052689">
    <property type="term" value="F:carboxylic ester hydrolase activity"/>
    <property type="evidence" value="ECO:0007669"/>
    <property type="project" value="UniProtKB-KW"/>
</dbReference>
<dbReference type="Pfam" id="PF00135">
    <property type="entry name" value="COesterase"/>
    <property type="match status" value="1"/>
</dbReference>
<feature type="domain" description="Carboxylesterase type B" evidence="7">
    <location>
        <begin position="23"/>
        <end position="532"/>
    </location>
</feature>
<comment type="similarity">
    <text evidence="1 6">Belongs to the type-B carboxylesterase/lipase family.</text>
</comment>
<name>A0AAR5P4C2_DENPD</name>
<accession>A0AAR5P4C2</accession>
<evidence type="ECO:0000259" key="7">
    <source>
        <dbReference type="Pfam" id="PF00135"/>
    </source>
</evidence>
<reference evidence="9" key="1">
    <citation type="journal article" date="2013" name="Genome Biol.">
        <title>Draft genome of the mountain pine beetle, Dendroctonus ponderosae Hopkins, a major forest pest.</title>
        <authorList>
            <person name="Keeling C.I."/>
            <person name="Yuen M.M."/>
            <person name="Liao N.Y."/>
            <person name="Docking T.R."/>
            <person name="Chan S.K."/>
            <person name="Taylor G.A."/>
            <person name="Palmquist D.L."/>
            <person name="Jackman S.D."/>
            <person name="Nguyen A."/>
            <person name="Li M."/>
            <person name="Henderson H."/>
            <person name="Janes J.K."/>
            <person name="Zhao Y."/>
            <person name="Pandoh P."/>
            <person name="Moore R."/>
            <person name="Sperling F.A."/>
            <person name="Huber D.P."/>
            <person name="Birol I."/>
            <person name="Jones S.J."/>
            <person name="Bohlmann J."/>
        </authorList>
    </citation>
    <scope>NUCLEOTIDE SEQUENCE</scope>
</reference>
<organism evidence="8 9">
    <name type="scientific">Dendroctonus ponderosae</name>
    <name type="common">Mountain pine beetle</name>
    <dbReference type="NCBI Taxonomy" id="77166"/>
    <lineage>
        <taxon>Eukaryota</taxon>
        <taxon>Metazoa</taxon>
        <taxon>Ecdysozoa</taxon>
        <taxon>Arthropoda</taxon>
        <taxon>Hexapoda</taxon>
        <taxon>Insecta</taxon>
        <taxon>Pterygota</taxon>
        <taxon>Neoptera</taxon>
        <taxon>Endopterygota</taxon>
        <taxon>Coleoptera</taxon>
        <taxon>Polyphaga</taxon>
        <taxon>Cucujiformia</taxon>
        <taxon>Curculionidae</taxon>
        <taxon>Scolytinae</taxon>
        <taxon>Dendroctonus</taxon>
    </lineage>
</organism>
<dbReference type="AlphaFoldDB" id="A0AAR5P4C2"/>
<evidence type="ECO:0000256" key="5">
    <source>
        <dbReference type="ARBA" id="ARBA00023180"/>
    </source>
</evidence>
<reference evidence="8" key="2">
    <citation type="submission" date="2024-08" db="UniProtKB">
        <authorList>
            <consortium name="EnsemblMetazoa"/>
        </authorList>
    </citation>
    <scope>IDENTIFICATION</scope>
</reference>
<evidence type="ECO:0000256" key="3">
    <source>
        <dbReference type="ARBA" id="ARBA00022801"/>
    </source>
</evidence>
<keyword evidence="5" id="KW-0325">Glycoprotein</keyword>
<sequence>MKNLLSFLMFALCSRLIRGQGTAPLITISDGKLKGSVNSTYSQKLTYYAYRGIPFAKTPIDDLRFAPPAKNDPWNGTLDATKDKDKCTQIALFYSPSTNVTGSEDCLYINVYTTNVTGNLPVMVWIYGGTFMGGTSAYYQYGPDYFLEKGVVYVSFNYRLGIFGFLSTEDSTAPGNWGLKDQVLALQWVKQNIKSFGGDPNQVTIFGQSAGGASVSYLTLSNLTTGLFKGAILQSGSSLCPFAHTTNARVTAFAVGLSLGIETISSQTLVEKLRKIDYKTLKIAENNVSNIYAITDGFLGGIPMGVVTEPALPGAFITKKNWELLSTGQFQKVPLLMGFSSNESANLDLNAVRSTPLLLQYSLDLKLLAPAGLTKNLIKQILAGAKVRGHYFNTVNIASDPKKFTQFLNANQFIRPIRETVAQSSKFSKVYFYEFAYQGHVGDPNNTHQGVAHAEDLNYEFIMSDVTPTAADKKVIQKMVTLWTNFAKTGNPTPSSNSEVLEGLIWEPNGPGSNASAPIKYLNIDTNFTMMTNPFQDDWIFYQNLYKTYGDPPYVTY</sequence>
<dbReference type="InterPro" id="IPR019826">
    <property type="entry name" value="Carboxylesterase_B_AS"/>
</dbReference>
<evidence type="ECO:0000313" key="8">
    <source>
        <dbReference type="EnsemblMetazoa" id="XP_019755963.1"/>
    </source>
</evidence>
<dbReference type="SUPFAM" id="SSF53474">
    <property type="entry name" value="alpha/beta-Hydrolases"/>
    <property type="match status" value="1"/>
</dbReference>
<evidence type="ECO:0000256" key="1">
    <source>
        <dbReference type="ARBA" id="ARBA00005964"/>
    </source>
</evidence>
<evidence type="ECO:0000313" key="9">
    <source>
        <dbReference type="Proteomes" id="UP000019118"/>
    </source>
</evidence>
<evidence type="ECO:0000256" key="6">
    <source>
        <dbReference type="RuleBase" id="RU361235"/>
    </source>
</evidence>
<dbReference type="Proteomes" id="UP000019118">
    <property type="component" value="Unassembled WGS sequence"/>
</dbReference>
<dbReference type="Gene3D" id="3.40.50.1820">
    <property type="entry name" value="alpha/beta hydrolase"/>
    <property type="match status" value="1"/>
</dbReference>
<dbReference type="EC" id="3.1.1.-" evidence="6"/>
<keyword evidence="4" id="KW-1015">Disulfide bond</keyword>
<dbReference type="GeneID" id="109534661"/>
<dbReference type="KEGG" id="dpa:109534661"/>
<dbReference type="PANTHER" id="PTHR43142">
    <property type="entry name" value="CARBOXYLIC ESTER HYDROLASE"/>
    <property type="match status" value="1"/>
</dbReference>
<dbReference type="InterPro" id="IPR002018">
    <property type="entry name" value="CarbesteraseB"/>
</dbReference>
<evidence type="ECO:0000256" key="2">
    <source>
        <dbReference type="ARBA" id="ARBA00022487"/>
    </source>
</evidence>
<feature type="signal peptide" evidence="6">
    <location>
        <begin position="1"/>
        <end position="19"/>
    </location>
</feature>
<keyword evidence="9" id="KW-1185">Reference proteome</keyword>
<dbReference type="InterPro" id="IPR029058">
    <property type="entry name" value="AB_hydrolase_fold"/>
</dbReference>
<dbReference type="PROSITE" id="PS00122">
    <property type="entry name" value="CARBOXYLESTERASE_B_1"/>
    <property type="match status" value="1"/>
</dbReference>
<protein>
    <recommendedName>
        <fullName evidence="6">Carboxylic ester hydrolase</fullName>
        <ecNumber evidence="6">3.1.1.-</ecNumber>
    </recommendedName>
</protein>
<keyword evidence="2" id="KW-0719">Serine esterase</keyword>
<dbReference type="PANTHER" id="PTHR43142:SF1">
    <property type="entry name" value="CARBOXYLIC ESTER HYDROLASE"/>
    <property type="match status" value="1"/>
</dbReference>
<keyword evidence="6" id="KW-0732">Signal</keyword>
<keyword evidence="3 6" id="KW-0378">Hydrolase</keyword>